<dbReference type="AlphaFoldDB" id="A0A1F4TMV4"/>
<dbReference type="Pfam" id="PF00535">
    <property type="entry name" value="Glycos_transf_2"/>
    <property type="match status" value="1"/>
</dbReference>
<comment type="similarity">
    <text evidence="1">Belongs to the glycosyltransferase 2 family.</text>
</comment>
<organism evidence="5 6">
    <name type="scientific">candidate division WOR-1 bacterium RIFOXYC2_FULL_41_25</name>
    <dbReference type="NCBI Taxonomy" id="1802586"/>
    <lineage>
        <taxon>Bacteria</taxon>
        <taxon>Bacillati</taxon>
        <taxon>Saganbacteria</taxon>
    </lineage>
</organism>
<dbReference type="PANTHER" id="PTHR43398">
    <property type="entry name" value="DOLICHOL-PHOSPHATE MANNOSYLTRANSFERASE SUBUNIT 1"/>
    <property type="match status" value="1"/>
</dbReference>
<proteinExistence type="inferred from homology"/>
<evidence type="ECO:0000256" key="3">
    <source>
        <dbReference type="ARBA" id="ARBA00022679"/>
    </source>
</evidence>
<dbReference type="GO" id="GO:0009247">
    <property type="term" value="P:glycolipid biosynthetic process"/>
    <property type="evidence" value="ECO:0007669"/>
    <property type="project" value="TreeGrafter"/>
</dbReference>
<evidence type="ECO:0000313" key="5">
    <source>
        <dbReference type="EMBL" id="OGC34038.1"/>
    </source>
</evidence>
<evidence type="ECO:0000256" key="1">
    <source>
        <dbReference type="ARBA" id="ARBA00006739"/>
    </source>
</evidence>
<gene>
    <name evidence="5" type="ORF">A2462_01620</name>
</gene>
<evidence type="ECO:0000313" key="6">
    <source>
        <dbReference type="Proteomes" id="UP000177309"/>
    </source>
</evidence>
<dbReference type="CDD" id="cd06442">
    <property type="entry name" value="DPM1_like"/>
    <property type="match status" value="1"/>
</dbReference>
<dbReference type="FunFam" id="3.90.550.10:FF:000122">
    <property type="entry name" value="Dolichol-phosphate mannosyltransferase subunit 1"/>
    <property type="match status" value="1"/>
</dbReference>
<keyword evidence="2" id="KW-0328">Glycosyltransferase</keyword>
<comment type="caution">
    <text evidence="5">The sequence shown here is derived from an EMBL/GenBank/DDBJ whole genome shotgun (WGS) entry which is preliminary data.</text>
</comment>
<keyword evidence="3" id="KW-0808">Transferase</keyword>
<dbReference type="InterPro" id="IPR039528">
    <property type="entry name" value="DPM1-like"/>
</dbReference>
<dbReference type="InterPro" id="IPR029044">
    <property type="entry name" value="Nucleotide-diphossugar_trans"/>
</dbReference>
<protein>
    <recommendedName>
        <fullName evidence="4">Glycosyltransferase 2-like domain-containing protein</fullName>
    </recommendedName>
</protein>
<feature type="domain" description="Glycosyltransferase 2-like" evidence="4">
    <location>
        <begin position="6"/>
        <end position="167"/>
    </location>
</feature>
<evidence type="ECO:0000256" key="2">
    <source>
        <dbReference type="ARBA" id="ARBA00022676"/>
    </source>
</evidence>
<dbReference type="Gene3D" id="3.90.550.10">
    <property type="entry name" value="Spore Coat Polysaccharide Biosynthesis Protein SpsA, Chain A"/>
    <property type="match status" value="1"/>
</dbReference>
<dbReference type="EMBL" id="MEUI01000024">
    <property type="protein sequence ID" value="OGC34038.1"/>
    <property type="molecule type" value="Genomic_DNA"/>
</dbReference>
<evidence type="ECO:0000259" key="4">
    <source>
        <dbReference type="Pfam" id="PF00535"/>
    </source>
</evidence>
<accession>A0A1F4TMV4</accession>
<dbReference type="GO" id="GO:0004582">
    <property type="term" value="F:dolichyl-phosphate beta-D-mannosyltransferase activity"/>
    <property type="evidence" value="ECO:0007669"/>
    <property type="project" value="InterPro"/>
</dbReference>
<dbReference type="GO" id="GO:0016020">
    <property type="term" value="C:membrane"/>
    <property type="evidence" value="ECO:0007669"/>
    <property type="project" value="GOC"/>
</dbReference>
<dbReference type="Proteomes" id="UP000177309">
    <property type="component" value="Unassembled WGS sequence"/>
</dbReference>
<dbReference type="SUPFAM" id="SSF53448">
    <property type="entry name" value="Nucleotide-diphospho-sugar transferases"/>
    <property type="match status" value="1"/>
</dbReference>
<dbReference type="PANTHER" id="PTHR43398:SF1">
    <property type="entry name" value="DOLICHOL-PHOSPHATE MANNOSYLTRANSFERASE SUBUNIT 1"/>
    <property type="match status" value="1"/>
</dbReference>
<sequence>MPKTYVIIPTYNEAENISKLLEQINSLNIPDLTPVVVDDNSPDETWRVAQEIPGTKVLRRMKGRGRGSAGIDGFKFALNEGADYIIEMDADLSHQPKYIPSMLKAMAEYDVVLGSRHVPGGKDIERSLIRQITTLFAQSYIKLMLGVKVKDPTSGFRCFKREVLENIGLDSMISTGQWIVSEVLYKVHLKGYKIGEIPIVFIDRTQGETKLNLKALFQSLYMVYKFRRTFR</sequence>
<reference evidence="5 6" key="1">
    <citation type="journal article" date="2016" name="Nat. Commun.">
        <title>Thousands of microbial genomes shed light on interconnected biogeochemical processes in an aquifer system.</title>
        <authorList>
            <person name="Anantharaman K."/>
            <person name="Brown C.T."/>
            <person name="Hug L.A."/>
            <person name="Sharon I."/>
            <person name="Castelle C.J."/>
            <person name="Probst A.J."/>
            <person name="Thomas B.C."/>
            <person name="Singh A."/>
            <person name="Wilkins M.J."/>
            <person name="Karaoz U."/>
            <person name="Brodie E.L."/>
            <person name="Williams K.H."/>
            <person name="Hubbard S.S."/>
            <person name="Banfield J.F."/>
        </authorList>
    </citation>
    <scope>NUCLEOTIDE SEQUENCE [LARGE SCALE GENOMIC DNA]</scope>
</reference>
<dbReference type="InterPro" id="IPR001173">
    <property type="entry name" value="Glyco_trans_2-like"/>
</dbReference>
<name>A0A1F4TMV4_UNCSA</name>